<organism evidence="2 3">
    <name type="scientific">Duganella radicis</name>
    <dbReference type="NCBI Taxonomy" id="551988"/>
    <lineage>
        <taxon>Bacteria</taxon>
        <taxon>Pseudomonadati</taxon>
        <taxon>Pseudomonadota</taxon>
        <taxon>Betaproteobacteria</taxon>
        <taxon>Burkholderiales</taxon>
        <taxon>Oxalobacteraceae</taxon>
        <taxon>Telluria group</taxon>
        <taxon>Duganella</taxon>
    </lineage>
</organism>
<evidence type="ECO:0000313" key="2">
    <source>
        <dbReference type="EMBL" id="MTV38327.1"/>
    </source>
</evidence>
<dbReference type="EMBL" id="WNKY01000010">
    <property type="protein sequence ID" value="MTV38327.1"/>
    <property type="molecule type" value="Genomic_DNA"/>
</dbReference>
<name>A0A6L6PIF1_9BURK</name>
<keyword evidence="1" id="KW-0812">Transmembrane</keyword>
<feature type="transmembrane region" description="Helical" evidence="1">
    <location>
        <begin position="44"/>
        <end position="65"/>
    </location>
</feature>
<dbReference type="RefSeq" id="WP_155463822.1">
    <property type="nucleotide sequence ID" value="NZ_WNKY01000010.1"/>
</dbReference>
<accession>A0A6L6PIF1</accession>
<feature type="transmembrane region" description="Helical" evidence="1">
    <location>
        <begin position="12"/>
        <end position="32"/>
    </location>
</feature>
<keyword evidence="1" id="KW-0472">Membrane</keyword>
<keyword evidence="3" id="KW-1185">Reference proteome</keyword>
<sequence>MPPIDSNATTQLVLIAGAGGLVLDMMTLWEDSKKKKADQTQKNLVFWVFFIFWPFAGAGLAWLYIVDGSTLRPLLAFSVGLSAPATLQAMISRSATAPAPQPQSPSE</sequence>
<gene>
    <name evidence="2" type="ORF">GM676_12130</name>
</gene>
<dbReference type="AlphaFoldDB" id="A0A6L6PIF1"/>
<keyword evidence="1" id="KW-1133">Transmembrane helix</keyword>
<proteinExistence type="predicted"/>
<evidence type="ECO:0000256" key="1">
    <source>
        <dbReference type="SAM" id="Phobius"/>
    </source>
</evidence>
<protein>
    <submittedName>
        <fullName evidence="2">Uncharacterized protein</fullName>
    </submittedName>
</protein>
<reference evidence="2 3" key="1">
    <citation type="submission" date="2019-11" db="EMBL/GenBank/DDBJ databases">
        <title>Type strains purchased from KCTC, JCM and DSMZ.</title>
        <authorList>
            <person name="Lu H."/>
        </authorList>
    </citation>
    <scope>NUCLEOTIDE SEQUENCE [LARGE SCALE GENOMIC DNA]</scope>
    <source>
        <strain evidence="2 3">KCTC 22382</strain>
    </source>
</reference>
<dbReference type="OrthoDB" id="8779446at2"/>
<dbReference type="Proteomes" id="UP000475582">
    <property type="component" value="Unassembled WGS sequence"/>
</dbReference>
<evidence type="ECO:0000313" key="3">
    <source>
        <dbReference type="Proteomes" id="UP000475582"/>
    </source>
</evidence>
<comment type="caution">
    <text evidence="2">The sequence shown here is derived from an EMBL/GenBank/DDBJ whole genome shotgun (WGS) entry which is preliminary data.</text>
</comment>